<dbReference type="SUPFAM" id="SSF48403">
    <property type="entry name" value="Ankyrin repeat"/>
    <property type="match status" value="1"/>
</dbReference>
<feature type="repeat" description="ANK" evidence="1">
    <location>
        <begin position="282"/>
        <end position="314"/>
    </location>
</feature>
<comment type="caution">
    <text evidence="2">The sequence shown here is derived from an EMBL/GenBank/DDBJ whole genome shotgun (WGS) entry which is preliminary data.</text>
</comment>
<dbReference type="InterPro" id="IPR002110">
    <property type="entry name" value="Ankyrin_rpt"/>
</dbReference>
<evidence type="ECO:0000256" key="1">
    <source>
        <dbReference type="PROSITE-ProRule" id="PRU00023"/>
    </source>
</evidence>
<proteinExistence type="predicted"/>
<evidence type="ECO:0000313" key="3">
    <source>
        <dbReference type="Proteomes" id="UP000076584"/>
    </source>
</evidence>
<keyword evidence="1" id="KW-0040">ANK repeat</keyword>
<dbReference type="Pfam" id="PF12796">
    <property type="entry name" value="Ank_2"/>
    <property type="match status" value="1"/>
</dbReference>
<reference evidence="2 3" key="1">
    <citation type="submission" date="2015-06" db="EMBL/GenBank/DDBJ databases">
        <title>Survival trade-offs in plant roots during colonization by closely related pathogenic and mutualistic fungi.</title>
        <authorList>
            <person name="Hacquard S."/>
            <person name="Kracher B."/>
            <person name="Hiruma K."/>
            <person name="Weinman A."/>
            <person name="Muench P."/>
            <person name="Garrido Oter R."/>
            <person name="Ver Loren van Themaat E."/>
            <person name="Dallerey J.-F."/>
            <person name="Damm U."/>
            <person name="Henrissat B."/>
            <person name="Lespinet O."/>
            <person name="Thon M."/>
            <person name="Kemen E."/>
            <person name="McHardy A.C."/>
            <person name="Schulze-Lefert P."/>
            <person name="O'Connell R.J."/>
        </authorList>
    </citation>
    <scope>NUCLEOTIDE SEQUENCE [LARGE SCALE GENOMIC DNA]</scope>
    <source>
        <strain evidence="2 3">MAFF 238704</strain>
    </source>
</reference>
<dbReference type="PROSITE" id="PS50088">
    <property type="entry name" value="ANK_REPEAT"/>
    <property type="match status" value="1"/>
</dbReference>
<name>A0A166WF69_COLIC</name>
<keyword evidence="3" id="KW-1185">Reference proteome</keyword>
<dbReference type="STRING" id="1573173.A0A166WF69"/>
<protein>
    <submittedName>
        <fullName evidence="2">Uncharacterized protein</fullName>
    </submittedName>
</protein>
<evidence type="ECO:0000313" key="2">
    <source>
        <dbReference type="EMBL" id="KZL75611.1"/>
    </source>
</evidence>
<dbReference type="Proteomes" id="UP000076584">
    <property type="component" value="Unassembled WGS sequence"/>
</dbReference>
<gene>
    <name evidence="2" type="ORF">CI238_04850</name>
</gene>
<dbReference type="InterPro" id="IPR036770">
    <property type="entry name" value="Ankyrin_rpt-contain_sf"/>
</dbReference>
<dbReference type="AlphaFoldDB" id="A0A166WF69"/>
<dbReference type="EMBL" id="LFIW01002300">
    <property type="protein sequence ID" value="KZL75611.1"/>
    <property type="molecule type" value="Genomic_DNA"/>
</dbReference>
<dbReference type="PROSITE" id="PS50297">
    <property type="entry name" value="ANK_REP_REGION"/>
    <property type="match status" value="1"/>
</dbReference>
<dbReference type="SMART" id="SM00248">
    <property type="entry name" value="ANK"/>
    <property type="match status" value="2"/>
</dbReference>
<organism evidence="2 3">
    <name type="scientific">Colletotrichum incanum</name>
    <name type="common">Soybean anthracnose fungus</name>
    <dbReference type="NCBI Taxonomy" id="1573173"/>
    <lineage>
        <taxon>Eukaryota</taxon>
        <taxon>Fungi</taxon>
        <taxon>Dikarya</taxon>
        <taxon>Ascomycota</taxon>
        <taxon>Pezizomycotina</taxon>
        <taxon>Sordariomycetes</taxon>
        <taxon>Hypocreomycetidae</taxon>
        <taxon>Glomerellales</taxon>
        <taxon>Glomerellaceae</taxon>
        <taxon>Colletotrichum</taxon>
        <taxon>Colletotrichum spaethianum species complex</taxon>
    </lineage>
</organism>
<dbReference type="Gene3D" id="1.25.40.20">
    <property type="entry name" value="Ankyrin repeat-containing domain"/>
    <property type="match status" value="1"/>
</dbReference>
<sequence>MAEVFGVVVSALTVAEMAGKFGSSLVKLKKLWNEVQDVPNEITQLFRQLELLRPVLAEMESEFTQQTHKVYHNSAANLSMEYCQQAVGELDALAEDLQSRISAAKMSKRNITKLKVTFKKDQIRSYQEKIQFALQLLSLSQQTYTISVVKSRLLTIQSENILKNPQVRRRVSSGTSRELTTTPILWRKASFFGGFVYQMVSDPIHPDIEVHQARVQLPWWISETVWDFQAHRAYTGWKFSLKTWIRRPDDTPIFTYVERGSLHDVLKAFSSNEASIQDVDSDGWTLLHIAICWGHLEIAKILMDMGLSLNEVGMTYSSPLDHMDLDYQPLETSLGLFQYLLDTGELDDDMEGYFLSEDEYALSSNLPEVIWRVPEALEMMIKKELIGLDSYYQFPPKARFSRLDWSYVEPEVLLSDLYKGGNLEPADFRVVFGISRLSSLRSFAERYFWNLFWTIYAKGEKRNQPFGPWRELARWIFSGFSVEDLSQEEPGKFDSVSVTPVLAGLAQSIFRLLFVTHAQFLEPRSLEKALHIWLEDVQYSGIDLAGYGRRELELYLTNSSLQSRRWLPTGVSPAYTNDPEKQAVSGWRLVTFTYGPEPQDWKLIWDLDAWEYAGDFWDQIENPPIHIPGGWIDD</sequence>
<accession>A0A166WF69</accession>